<comment type="caution">
    <text evidence="8">The sequence shown here is derived from an EMBL/GenBank/DDBJ whole genome shotgun (WGS) entry which is preliminary data.</text>
</comment>
<keyword evidence="9" id="KW-1185">Reference proteome</keyword>
<keyword evidence="4" id="KW-0560">Oxidoreductase</keyword>
<evidence type="ECO:0000256" key="2">
    <source>
        <dbReference type="ARBA" id="ARBA00010617"/>
    </source>
</evidence>
<proteinExistence type="inferred from homology"/>
<evidence type="ECO:0000256" key="1">
    <source>
        <dbReference type="ARBA" id="ARBA00001971"/>
    </source>
</evidence>
<dbReference type="Proteomes" id="UP000247233">
    <property type="component" value="Unassembled WGS sequence"/>
</dbReference>
<keyword evidence="5" id="KW-0408">Iron</keyword>
<dbReference type="RefSeq" id="XP_025401757.1">
    <property type="nucleotide sequence ID" value="XM_025540141.1"/>
</dbReference>
<reference evidence="8 9" key="1">
    <citation type="submission" date="2016-12" db="EMBL/GenBank/DDBJ databases">
        <title>The genomes of Aspergillus section Nigri reveals drivers in fungal speciation.</title>
        <authorList>
            <consortium name="DOE Joint Genome Institute"/>
            <person name="Vesth T.C."/>
            <person name="Nybo J."/>
            <person name="Theobald S."/>
            <person name="Brandl J."/>
            <person name="Frisvad J.C."/>
            <person name="Nielsen K.F."/>
            <person name="Lyhne E.K."/>
            <person name="Kogle M.E."/>
            <person name="Kuo A."/>
            <person name="Riley R."/>
            <person name="Clum A."/>
            <person name="Nolan M."/>
            <person name="Lipzen A."/>
            <person name="Salamov A."/>
            <person name="Henrissat B."/>
            <person name="Wiebenga A."/>
            <person name="De Vries R.P."/>
            <person name="Grigoriev I.V."/>
            <person name="Mortensen U.H."/>
            <person name="Andersen M.R."/>
            <person name="Baker S.E."/>
        </authorList>
    </citation>
    <scope>NUCLEOTIDE SEQUENCE [LARGE SCALE GENOMIC DNA]</scope>
    <source>
        <strain evidence="8 9">CBS 117.55</strain>
    </source>
</reference>
<dbReference type="GO" id="GO:0004497">
    <property type="term" value="F:monooxygenase activity"/>
    <property type="evidence" value="ECO:0007669"/>
    <property type="project" value="UniProtKB-KW"/>
</dbReference>
<protein>
    <submittedName>
        <fullName evidence="8">Cytochrome P450</fullName>
    </submittedName>
</protein>
<dbReference type="AlphaFoldDB" id="A0A317WR86"/>
<dbReference type="STRING" id="1448321.A0A317WR86"/>
<dbReference type="InterPro" id="IPR036396">
    <property type="entry name" value="Cyt_P450_sf"/>
</dbReference>
<dbReference type="Pfam" id="PF00067">
    <property type="entry name" value="p450"/>
    <property type="match status" value="1"/>
</dbReference>
<dbReference type="GeneID" id="37062378"/>
<dbReference type="PANTHER" id="PTHR24305:SF235">
    <property type="entry name" value="CYTOCHROME P450 MONOOXYGENASE APDB-RELATED"/>
    <property type="match status" value="1"/>
</dbReference>
<dbReference type="InterPro" id="IPR050121">
    <property type="entry name" value="Cytochrome_P450_monoxygenase"/>
</dbReference>
<gene>
    <name evidence="8" type="ORF">BO70DRAFT_309778</name>
</gene>
<keyword evidence="3" id="KW-0479">Metal-binding</keyword>
<dbReference type="GO" id="GO:0005506">
    <property type="term" value="F:iron ion binding"/>
    <property type="evidence" value="ECO:0007669"/>
    <property type="project" value="InterPro"/>
</dbReference>
<dbReference type="SUPFAM" id="SSF48264">
    <property type="entry name" value="Cytochrome P450"/>
    <property type="match status" value="1"/>
</dbReference>
<keyword evidence="7" id="KW-0732">Signal</keyword>
<feature type="signal peptide" evidence="7">
    <location>
        <begin position="1"/>
        <end position="18"/>
    </location>
</feature>
<evidence type="ECO:0000313" key="9">
    <source>
        <dbReference type="Proteomes" id="UP000247233"/>
    </source>
</evidence>
<comment type="cofactor">
    <cofactor evidence="1">
        <name>heme</name>
        <dbReference type="ChEBI" id="CHEBI:30413"/>
    </cofactor>
</comment>
<comment type="similarity">
    <text evidence="2">Belongs to the cytochrome P450 family.</text>
</comment>
<name>A0A317WR86_9EURO</name>
<dbReference type="InterPro" id="IPR001128">
    <property type="entry name" value="Cyt_P450"/>
</dbReference>
<dbReference type="GO" id="GO:0044550">
    <property type="term" value="P:secondary metabolite biosynthetic process"/>
    <property type="evidence" value="ECO:0007669"/>
    <property type="project" value="UniProtKB-ARBA"/>
</dbReference>
<dbReference type="VEuPathDB" id="FungiDB:BO70DRAFT_309778"/>
<organism evidence="8 9">
    <name type="scientific">Aspergillus heteromorphus CBS 117.55</name>
    <dbReference type="NCBI Taxonomy" id="1448321"/>
    <lineage>
        <taxon>Eukaryota</taxon>
        <taxon>Fungi</taxon>
        <taxon>Dikarya</taxon>
        <taxon>Ascomycota</taxon>
        <taxon>Pezizomycotina</taxon>
        <taxon>Eurotiomycetes</taxon>
        <taxon>Eurotiomycetidae</taxon>
        <taxon>Eurotiales</taxon>
        <taxon>Aspergillaceae</taxon>
        <taxon>Aspergillus</taxon>
        <taxon>Aspergillus subgen. Circumdati</taxon>
    </lineage>
</organism>
<feature type="chain" id="PRO_5016427481" evidence="7">
    <location>
        <begin position="19"/>
        <end position="386"/>
    </location>
</feature>
<dbReference type="PANTHER" id="PTHR24305">
    <property type="entry name" value="CYTOCHROME P450"/>
    <property type="match status" value="1"/>
</dbReference>
<sequence length="386" mass="42850">MGVGVIAILLAFLALARALRNYSRLSSIPGPSFAGWSDLWRTYARNSPHYGRRLSGLHLEHGKAVRLGPNFVSVADPAVIYQLHQSEGAQYEGAIDVSAQGLVKAIRRYHTLDLTASLRIFATTFVSDFVLEGWLHKERINNQGTPNRYPSPSSMIEYLLLMSPARSLKRGRGGQLASCTRLPTGTSAAPRRNERILNVATPTQSPERIQNVAKGADCLVSTFVSAFYFLSKHPEVMSRLQDEIDTAFAVGSLSDLPLWREVNRLPYLNAILKESMRLSSAANFEEEILSPKGGATVAGTTICEGTVIGCSAHVLHFDGDVYGNDVHIFHPDRWLTPDAQRRRNMDRGLLVFNRGVRSFPDVQVAWHELKKVVVLLLMKFDVSFFS</sequence>
<dbReference type="GO" id="GO:0016705">
    <property type="term" value="F:oxidoreductase activity, acting on paired donors, with incorporation or reduction of molecular oxygen"/>
    <property type="evidence" value="ECO:0007669"/>
    <property type="project" value="InterPro"/>
</dbReference>
<evidence type="ECO:0000313" key="8">
    <source>
        <dbReference type="EMBL" id="PWY88221.1"/>
    </source>
</evidence>
<evidence type="ECO:0000256" key="4">
    <source>
        <dbReference type="ARBA" id="ARBA00023002"/>
    </source>
</evidence>
<dbReference type="Gene3D" id="1.10.630.10">
    <property type="entry name" value="Cytochrome P450"/>
    <property type="match status" value="1"/>
</dbReference>
<dbReference type="EMBL" id="MSFL01000005">
    <property type="protein sequence ID" value="PWY88221.1"/>
    <property type="molecule type" value="Genomic_DNA"/>
</dbReference>
<evidence type="ECO:0000256" key="7">
    <source>
        <dbReference type="SAM" id="SignalP"/>
    </source>
</evidence>
<evidence type="ECO:0000256" key="5">
    <source>
        <dbReference type="ARBA" id="ARBA00023004"/>
    </source>
</evidence>
<evidence type="ECO:0000256" key="6">
    <source>
        <dbReference type="ARBA" id="ARBA00023033"/>
    </source>
</evidence>
<dbReference type="GO" id="GO:0020037">
    <property type="term" value="F:heme binding"/>
    <property type="evidence" value="ECO:0007669"/>
    <property type="project" value="InterPro"/>
</dbReference>
<keyword evidence="6" id="KW-0503">Monooxygenase</keyword>
<evidence type="ECO:0000256" key="3">
    <source>
        <dbReference type="ARBA" id="ARBA00022723"/>
    </source>
</evidence>
<accession>A0A317WR86</accession>
<dbReference type="OrthoDB" id="3934656at2759"/>